<evidence type="ECO:0000313" key="6">
    <source>
        <dbReference type="Proteomes" id="UP000515135"/>
    </source>
</evidence>
<evidence type="ECO:0000256" key="1">
    <source>
        <dbReference type="ARBA" id="ARBA00022729"/>
    </source>
</evidence>
<reference evidence="7" key="1">
    <citation type="submission" date="2025-08" db="UniProtKB">
        <authorList>
            <consortium name="RefSeq"/>
        </authorList>
    </citation>
    <scope>IDENTIFICATION</scope>
    <source>
        <tissue evidence="7">Gonad</tissue>
    </source>
</reference>
<gene>
    <name evidence="7" type="primary">LOC109468555</name>
</gene>
<sequence length="169" mass="19296">MAGGVAMWPAVVPTVVGLALLLFLVPHSRCLSPEGYGENKFRDAQMLQDKGHLKEHVKELSEDDINNMTPAEREFHFFKSHDSDKDHYLDGLEIMAAVSHNSDYDSFRRPAPEGETAEQERDRTDREHQERMTVFTGLVDKILSEDDTNNDGMISYIEYVISRRREPGT</sequence>
<keyword evidence="1" id="KW-0732">Signal</keyword>
<dbReference type="Gene3D" id="1.10.238.10">
    <property type="entry name" value="EF-hand"/>
    <property type="match status" value="1"/>
</dbReference>
<evidence type="ECO:0000256" key="4">
    <source>
        <dbReference type="SAM" id="MobiDB-lite"/>
    </source>
</evidence>
<organism evidence="6 7">
    <name type="scientific">Branchiostoma belcheri</name>
    <name type="common">Amphioxus</name>
    <dbReference type="NCBI Taxonomy" id="7741"/>
    <lineage>
        <taxon>Eukaryota</taxon>
        <taxon>Metazoa</taxon>
        <taxon>Chordata</taxon>
        <taxon>Cephalochordata</taxon>
        <taxon>Leptocardii</taxon>
        <taxon>Amphioxiformes</taxon>
        <taxon>Branchiostomatidae</taxon>
        <taxon>Branchiostoma</taxon>
    </lineage>
</organism>
<evidence type="ECO:0000256" key="5">
    <source>
        <dbReference type="SAM" id="Phobius"/>
    </source>
</evidence>
<evidence type="ECO:0000256" key="3">
    <source>
        <dbReference type="ARBA" id="ARBA00022837"/>
    </source>
</evidence>
<dbReference type="GeneID" id="109468555"/>
<dbReference type="PROSITE" id="PS00018">
    <property type="entry name" value="EF_HAND_1"/>
    <property type="match status" value="2"/>
</dbReference>
<keyword evidence="5" id="KW-0812">Transmembrane</keyword>
<proteinExistence type="predicted"/>
<keyword evidence="5" id="KW-0472">Membrane</keyword>
<dbReference type="PANTHER" id="PTHR23104:SF1">
    <property type="entry name" value="EF-HAND DOMAIN-CONTAINING PROTEIN"/>
    <property type="match status" value="1"/>
</dbReference>
<name>A0A6P4YYI6_BRABE</name>
<feature type="region of interest" description="Disordered" evidence="4">
    <location>
        <begin position="103"/>
        <end position="131"/>
    </location>
</feature>
<dbReference type="AlphaFoldDB" id="A0A6P4YYI6"/>
<dbReference type="SUPFAM" id="SSF47473">
    <property type="entry name" value="EF-hand"/>
    <property type="match status" value="1"/>
</dbReference>
<keyword evidence="3" id="KW-0106">Calcium</keyword>
<dbReference type="PANTHER" id="PTHR23104">
    <property type="entry name" value="MULTIPLE COAGULATION FACTOR DEFICIENCY PROTEIN 2 NEURAL STEM CELL DERIVED NEURONAL SURVIVAL PROTEIN"/>
    <property type="match status" value="1"/>
</dbReference>
<dbReference type="InterPro" id="IPR011992">
    <property type="entry name" value="EF-hand-dom_pair"/>
</dbReference>
<evidence type="ECO:0000256" key="2">
    <source>
        <dbReference type="ARBA" id="ARBA00022737"/>
    </source>
</evidence>
<dbReference type="KEGG" id="bbel:109468555"/>
<protein>
    <submittedName>
        <fullName evidence="7">Multiple coagulation factor deficiency protein 2 homolog</fullName>
    </submittedName>
</protein>
<keyword evidence="2" id="KW-0677">Repeat</keyword>
<dbReference type="InterPro" id="IPR018247">
    <property type="entry name" value="EF_Hand_1_Ca_BS"/>
</dbReference>
<accession>A0A6P4YYI6</accession>
<feature type="transmembrane region" description="Helical" evidence="5">
    <location>
        <begin position="6"/>
        <end position="25"/>
    </location>
</feature>
<dbReference type="InterPro" id="IPR052110">
    <property type="entry name" value="MCFD2-like"/>
</dbReference>
<dbReference type="Proteomes" id="UP000515135">
    <property type="component" value="Unplaced"/>
</dbReference>
<evidence type="ECO:0000313" key="7">
    <source>
        <dbReference type="RefSeq" id="XP_019622361.1"/>
    </source>
</evidence>
<keyword evidence="6" id="KW-1185">Reference proteome</keyword>
<dbReference type="OrthoDB" id="289247at2759"/>
<keyword evidence="5" id="KW-1133">Transmembrane helix</keyword>
<dbReference type="RefSeq" id="XP_019622361.1">
    <property type="nucleotide sequence ID" value="XM_019766802.1"/>
</dbReference>